<dbReference type="EMBL" id="JASBWU010000015">
    <property type="protein sequence ID" value="KAJ9115855.1"/>
    <property type="molecule type" value="Genomic_DNA"/>
</dbReference>
<organism evidence="1 2">
    <name type="scientific">Naganishia vaughanmartiniae</name>
    <dbReference type="NCBI Taxonomy" id="1424756"/>
    <lineage>
        <taxon>Eukaryota</taxon>
        <taxon>Fungi</taxon>
        <taxon>Dikarya</taxon>
        <taxon>Basidiomycota</taxon>
        <taxon>Agaricomycotina</taxon>
        <taxon>Tremellomycetes</taxon>
        <taxon>Filobasidiales</taxon>
        <taxon>Filobasidiaceae</taxon>
        <taxon>Naganishia</taxon>
    </lineage>
</organism>
<accession>A0ACC2WVR1</accession>
<keyword evidence="2" id="KW-1185">Reference proteome</keyword>
<sequence>MGWKYLPSDLVPRTRRLTTLGTLFRLHFWQATGTSIPQACDNETAVGDGVMLSCVPRESLFLTTKINNMNHKHVAEAMEESLLKLHTDYVDLVLMHWPVSIDPAREKQTVVYNDWTFIDTWREMENLVESGRARSIGVSNFGIQNFETLLASARIVPTVCRVESHVNCPSTELLEFCQSKGIHLTVYASLGSSNSRLADNGTLQAIARARNATIQQILLVWALKRGTSVIPKSVTTSLIKGNLDLDGIDLTCYEMHLLNSLLDRLEVCDGGRVIA</sequence>
<protein>
    <submittedName>
        <fullName evidence="1">Uncharacterized protein</fullName>
    </submittedName>
</protein>
<reference evidence="1" key="1">
    <citation type="submission" date="2023-04" db="EMBL/GenBank/DDBJ databases">
        <title>Draft Genome sequencing of Naganishia species isolated from polar environments using Oxford Nanopore Technology.</title>
        <authorList>
            <person name="Leo P."/>
            <person name="Venkateswaran K."/>
        </authorList>
    </citation>
    <scope>NUCLEOTIDE SEQUENCE</scope>
    <source>
        <strain evidence="1">MNA-CCFEE 5425</strain>
    </source>
</reference>
<evidence type="ECO:0000313" key="2">
    <source>
        <dbReference type="Proteomes" id="UP001243375"/>
    </source>
</evidence>
<evidence type="ECO:0000313" key="1">
    <source>
        <dbReference type="EMBL" id="KAJ9115855.1"/>
    </source>
</evidence>
<dbReference type="Proteomes" id="UP001243375">
    <property type="component" value="Unassembled WGS sequence"/>
</dbReference>
<name>A0ACC2WVR1_9TREE</name>
<proteinExistence type="predicted"/>
<comment type="caution">
    <text evidence="1">The sequence shown here is derived from an EMBL/GenBank/DDBJ whole genome shotgun (WGS) entry which is preliminary data.</text>
</comment>
<gene>
    <name evidence="1" type="ORF">QFC22_004997</name>
</gene>